<dbReference type="OrthoDB" id="3048040at2759"/>
<feature type="region of interest" description="Disordered" evidence="1">
    <location>
        <begin position="476"/>
        <end position="525"/>
    </location>
</feature>
<gene>
    <name evidence="3" type="ORF">K435DRAFT_782363</name>
</gene>
<evidence type="ECO:0000256" key="1">
    <source>
        <dbReference type="SAM" id="MobiDB-lite"/>
    </source>
</evidence>
<evidence type="ECO:0000313" key="4">
    <source>
        <dbReference type="Proteomes" id="UP000297245"/>
    </source>
</evidence>
<name>A0A4S8LFB9_DENBC</name>
<dbReference type="Proteomes" id="UP000297245">
    <property type="component" value="Unassembled WGS sequence"/>
</dbReference>
<dbReference type="Pfam" id="PF12937">
    <property type="entry name" value="F-box-like"/>
    <property type="match status" value="1"/>
</dbReference>
<dbReference type="EMBL" id="ML179440">
    <property type="protein sequence ID" value="THU87654.1"/>
    <property type="molecule type" value="Genomic_DNA"/>
</dbReference>
<dbReference type="InterPro" id="IPR050232">
    <property type="entry name" value="FBL13/AtMIF1-like"/>
</dbReference>
<dbReference type="SUPFAM" id="SSF81383">
    <property type="entry name" value="F-box domain"/>
    <property type="match status" value="1"/>
</dbReference>
<dbReference type="PANTHER" id="PTHR31900:SF32">
    <property type="entry name" value="F-BOX_RNI_FBD-LIKE DOMAIN PROTEIN"/>
    <property type="match status" value="1"/>
</dbReference>
<dbReference type="Gene3D" id="3.80.10.10">
    <property type="entry name" value="Ribonuclease Inhibitor"/>
    <property type="match status" value="1"/>
</dbReference>
<organism evidence="3 4">
    <name type="scientific">Dendrothele bispora (strain CBS 962.96)</name>
    <dbReference type="NCBI Taxonomy" id="1314807"/>
    <lineage>
        <taxon>Eukaryota</taxon>
        <taxon>Fungi</taxon>
        <taxon>Dikarya</taxon>
        <taxon>Basidiomycota</taxon>
        <taxon>Agaricomycotina</taxon>
        <taxon>Agaricomycetes</taxon>
        <taxon>Agaricomycetidae</taxon>
        <taxon>Agaricales</taxon>
        <taxon>Agaricales incertae sedis</taxon>
        <taxon>Dendrothele</taxon>
    </lineage>
</organism>
<evidence type="ECO:0000259" key="2">
    <source>
        <dbReference type="Pfam" id="PF12937"/>
    </source>
</evidence>
<dbReference type="AlphaFoldDB" id="A0A4S8LFB9"/>
<protein>
    <recommendedName>
        <fullName evidence="2">F-box domain-containing protein</fullName>
    </recommendedName>
</protein>
<reference evidence="3 4" key="1">
    <citation type="journal article" date="2019" name="Nat. Ecol. Evol.">
        <title>Megaphylogeny resolves global patterns of mushroom evolution.</title>
        <authorList>
            <person name="Varga T."/>
            <person name="Krizsan K."/>
            <person name="Foldi C."/>
            <person name="Dima B."/>
            <person name="Sanchez-Garcia M."/>
            <person name="Sanchez-Ramirez S."/>
            <person name="Szollosi G.J."/>
            <person name="Szarkandi J.G."/>
            <person name="Papp V."/>
            <person name="Albert L."/>
            <person name="Andreopoulos W."/>
            <person name="Angelini C."/>
            <person name="Antonin V."/>
            <person name="Barry K.W."/>
            <person name="Bougher N.L."/>
            <person name="Buchanan P."/>
            <person name="Buyck B."/>
            <person name="Bense V."/>
            <person name="Catcheside P."/>
            <person name="Chovatia M."/>
            <person name="Cooper J."/>
            <person name="Damon W."/>
            <person name="Desjardin D."/>
            <person name="Finy P."/>
            <person name="Geml J."/>
            <person name="Haridas S."/>
            <person name="Hughes K."/>
            <person name="Justo A."/>
            <person name="Karasinski D."/>
            <person name="Kautmanova I."/>
            <person name="Kiss B."/>
            <person name="Kocsube S."/>
            <person name="Kotiranta H."/>
            <person name="LaButti K.M."/>
            <person name="Lechner B.E."/>
            <person name="Liimatainen K."/>
            <person name="Lipzen A."/>
            <person name="Lukacs Z."/>
            <person name="Mihaltcheva S."/>
            <person name="Morgado L.N."/>
            <person name="Niskanen T."/>
            <person name="Noordeloos M.E."/>
            <person name="Ohm R.A."/>
            <person name="Ortiz-Santana B."/>
            <person name="Ovrebo C."/>
            <person name="Racz N."/>
            <person name="Riley R."/>
            <person name="Savchenko A."/>
            <person name="Shiryaev A."/>
            <person name="Soop K."/>
            <person name="Spirin V."/>
            <person name="Szebenyi C."/>
            <person name="Tomsovsky M."/>
            <person name="Tulloss R.E."/>
            <person name="Uehling J."/>
            <person name="Grigoriev I.V."/>
            <person name="Vagvolgyi C."/>
            <person name="Papp T."/>
            <person name="Martin F.M."/>
            <person name="Miettinen O."/>
            <person name="Hibbett D.S."/>
            <person name="Nagy L.G."/>
        </authorList>
    </citation>
    <scope>NUCLEOTIDE SEQUENCE [LARGE SCALE GENOMIC DNA]</scope>
    <source>
        <strain evidence="3 4">CBS 962.96</strain>
    </source>
</reference>
<dbReference type="InterPro" id="IPR036047">
    <property type="entry name" value="F-box-like_dom_sf"/>
</dbReference>
<accession>A0A4S8LFB9</accession>
<sequence>MSESTAAINHLPDEILRKILELAIRGTFRIHPSPQLSAFSSVNHHWRSLCFNSSELWTDICIIYDELYGKVKLSDWTRQWLERSYPRLVDIYLDIPIEDFSPDAREGAIHEARNVISVLMEHLGRIRSLTTGDDSNAKDSGLLALIDSLPSATHLEHLDLRFSSRINPSFSISMDNVLHAGVVLPNLRSQRLKHINIVFPLERLSSVDIHLLSPNEDSFRQMACMCPTLERLTLRSLHPWGNPLLSGVPPILMPSLQFLSVDVTPLSGWGSSSQKSILSILSAPKLHHLRIDGRPGTPHPKNILPPLVSLPSLYTLRIDRFELFDPASHRVFKDMTYYQEPSSVKHFQLVQTSRGTIFPPPPPAYRVFRSNSSQGPQNLHWSWHDSKMTREITLPLLTPRRNERGTSTSTSTALPTGPILFPSLETLTLNSIRYQDVLWLCELIANHQPNVPSSSSSIKRVYLSKSSMKHLRTSFTLKIPNLKDKSNGNGNNSSSSSDGSGSGSSGRGRELEGLTPGGVVVDPETSPATVVVRVKDFRTQFPSRDSSETKEEEEEKEKEKEDDGFTLEGWLRDRVDVCELDMENEEEEEDL</sequence>
<dbReference type="Gene3D" id="1.20.1280.50">
    <property type="match status" value="1"/>
</dbReference>
<dbReference type="PANTHER" id="PTHR31900">
    <property type="entry name" value="F-BOX/RNI SUPERFAMILY PROTEIN-RELATED"/>
    <property type="match status" value="1"/>
</dbReference>
<feature type="domain" description="F-box" evidence="2">
    <location>
        <begin position="8"/>
        <end position="62"/>
    </location>
</feature>
<evidence type="ECO:0000313" key="3">
    <source>
        <dbReference type="EMBL" id="THU87654.1"/>
    </source>
</evidence>
<keyword evidence="4" id="KW-1185">Reference proteome</keyword>
<proteinExistence type="predicted"/>
<dbReference type="InterPro" id="IPR001810">
    <property type="entry name" value="F-box_dom"/>
</dbReference>
<dbReference type="SUPFAM" id="SSF52047">
    <property type="entry name" value="RNI-like"/>
    <property type="match status" value="1"/>
</dbReference>
<feature type="region of interest" description="Disordered" evidence="1">
    <location>
        <begin position="538"/>
        <end position="567"/>
    </location>
</feature>
<feature type="compositionally biased region" description="Low complexity" evidence="1">
    <location>
        <begin position="487"/>
        <end position="499"/>
    </location>
</feature>
<dbReference type="InterPro" id="IPR032675">
    <property type="entry name" value="LRR_dom_sf"/>
</dbReference>